<dbReference type="PANTHER" id="PTHR34473">
    <property type="entry name" value="UPF0699 TRANSMEMBRANE PROTEIN YDBS"/>
    <property type="match status" value="1"/>
</dbReference>
<dbReference type="RefSeq" id="WP_245346457.1">
    <property type="nucleotide sequence ID" value="NZ_JAGIOI010000001.1"/>
</dbReference>
<dbReference type="InterPro" id="IPR005182">
    <property type="entry name" value="YdbS-like_PH"/>
</dbReference>
<protein>
    <submittedName>
        <fullName evidence="3">Membrane protein YdbS with pleckstrin-like domain</fullName>
    </submittedName>
</protein>
<keyword evidence="1" id="KW-0812">Transmembrane</keyword>
<name>A0ABS4YVP6_9MICC</name>
<evidence type="ECO:0000313" key="4">
    <source>
        <dbReference type="Proteomes" id="UP000711614"/>
    </source>
</evidence>
<dbReference type="Pfam" id="PF03703">
    <property type="entry name" value="bPH_2"/>
    <property type="match status" value="1"/>
</dbReference>
<organism evidence="3 4">
    <name type="scientific">Arthrobacter stackebrandtii</name>
    <dbReference type="NCBI Taxonomy" id="272161"/>
    <lineage>
        <taxon>Bacteria</taxon>
        <taxon>Bacillati</taxon>
        <taxon>Actinomycetota</taxon>
        <taxon>Actinomycetes</taxon>
        <taxon>Micrococcales</taxon>
        <taxon>Micrococcaceae</taxon>
        <taxon>Arthrobacter</taxon>
    </lineage>
</organism>
<keyword evidence="1" id="KW-0472">Membrane</keyword>
<evidence type="ECO:0000256" key="1">
    <source>
        <dbReference type="SAM" id="Phobius"/>
    </source>
</evidence>
<reference evidence="3 4" key="1">
    <citation type="submission" date="2021-03" db="EMBL/GenBank/DDBJ databases">
        <title>Sequencing the genomes of 1000 actinobacteria strains.</title>
        <authorList>
            <person name="Klenk H.-P."/>
        </authorList>
    </citation>
    <scope>NUCLEOTIDE SEQUENCE [LARGE SCALE GENOMIC DNA]</scope>
    <source>
        <strain evidence="3 4">DSM 16005</strain>
    </source>
</reference>
<comment type="caution">
    <text evidence="3">The sequence shown here is derived from an EMBL/GenBank/DDBJ whole genome shotgun (WGS) entry which is preliminary data.</text>
</comment>
<feature type="domain" description="YdbS-like PH" evidence="2">
    <location>
        <begin position="85"/>
        <end position="162"/>
    </location>
</feature>
<sequence>MPKAHRSPIDPAGVDFLPVSENLITARLIERGLTGLVIAALTAIPLVLMLVGVWEGYPAWLAWLLPAAVVVVTVWEMAIVPRQVRAMGYAERDEDLLLRSGIMFHKVMVVPYGRMQYVDVSMGPLERMLGLSTIHLHTASPGTNALLRGLPASEASRLREQLSSRGEAKLAGL</sequence>
<evidence type="ECO:0000313" key="3">
    <source>
        <dbReference type="EMBL" id="MBP2412863.1"/>
    </source>
</evidence>
<dbReference type="Proteomes" id="UP000711614">
    <property type="component" value="Unassembled WGS sequence"/>
</dbReference>
<feature type="transmembrane region" description="Helical" evidence="1">
    <location>
        <begin position="33"/>
        <end position="54"/>
    </location>
</feature>
<gene>
    <name evidence="3" type="ORF">JOF48_001662</name>
</gene>
<dbReference type="EMBL" id="JAGIOI010000001">
    <property type="protein sequence ID" value="MBP2412863.1"/>
    <property type="molecule type" value="Genomic_DNA"/>
</dbReference>
<keyword evidence="4" id="KW-1185">Reference proteome</keyword>
<dbReference type="PANTHER" id="PTHR34473:SF2">
    <property type="entry name" value="UPF0699 TRANSMEMBRANE PROTEIN YDBT"/>
    <property type="match status" value="1"/>
</dbReference>
<keyword evidence="1" id="KW-1133">Transmembrane helix</keyword>
<feature type="transmembrane region" description="Helical" evidence="1">
    <location>
        <begin position="60"/>
        <end position="80"/>
    </location>
</feature>
<accession>A0ABS4YVP6</accession>
<evidence type="ECO:0000259" key="2">
    <source>
        <dbReference type="Pfam" id="PF03703"/>
    </source>
</evidence>
<proteinExistence type="predicted"/>